<protein>
    <recommendedName>
        <fullName evidence="2">phosphoribosylanthranilate isomerase</fullName>
        <ecNumber evidence="2">5.3.1.24</ecNumber>
    </recommendedName>
</protein>
<dbReference type="InterPro" id="IPR013785">
    <property type="entry name" value="Aldolase_TIM"/>
</dbReference>
<dbReference type="EMBL" id="BART01041697">
    <property type="protein sequence ID" value="GAH28213.1"/>
    <property type="molecule type" value="Genomic_DNA"/>
</dbReference>
<evidence type="ECO:0000256" key="5">
    <source>
        <dbReference type="ARBA" id="ARBA00023141"/>
    </source>
</evidence>
<gene>
    <name evidence="8" type="ORF">S01H4_66898</name>
</gene>
<evidence type="ECO:0000256" key="4">
    <source>
        <dbReference type="ARBA" id="ARBA00022822"/>
    </source>
</evidence>
<dbReference type="EC" id="5.3.1.24" evidence="2"/>
<sequence>MASYNVNFFLLDAFKKDVYGGTGENFEWKLAKDAKAYNVPIILSGGLNPENVKEA</sequence>
<evidence type="ECO:0000256" key="1">
    <source>
        <dbReference type="ARBA" id="ARBA00004664"/>
    </source>
</evidence>
<evidence type="ECO:0000259" key="7">
    <source>
        <dbReference type="Pfam" id="PF00697"/>
    </source>
</evidence>
<feature type="domain" description="N-(5'phosphoribosyl) anthranilate isomerase (PRAI)" evidence="7">
    <location>
        <begin position="3"/>
        <end position="55"/>
    </location>
</feature>
<comment type="pathway">
    <text evidence="1">Amino-acid biosynthesis; L-tryptophan biosynthesis; L-tryptophan from chorismate: step 3/5.</text>
</comment>
<keyword evidence="3" id="KW-0028">Amino-acid biosynthesis</keyword>
<feature type="non-terminal residue" evidence="8">
    <location>
        <position position="55"/>
    </location>
</feature>
<dbReference type="AlphaFoldDB" id="X1G5B0"/>
<dbReference type="GO" id="GO:0004640">
    <property type="term" value="F:phosphoribosylanthranilate isomerase activity"/>
    <property type="evidence" value="ECO:0007669"/>
    <property type="project" value="UniProtKB-EC"/>
</dbReference>
<dbReference type="Pfam" id="PF00697">
    <property type="entry name" value="PRAI"/>
    <property type="match status" value="1"/>
</dbReference>
<keyword evidence="6" id="KW-0413">Isomerase</keyword>
<reference evidence="8" key="1">
    <citation type="journal article" date="2014" name="Front. Microbiol.">
        <title>High frequency of phylogenetically diverse reductive dehalogenase-homologous genes in deep subseafloor sedimentary metagenomes.</title>
        <authorList>
            <person name="Kawai M."/>
            <person name="Futagami T."/>
            <person name="Toyoda A."/>
            <person name="Takaki Y."/>
            <person name="Nishi S."/>
            <person name="Hori S."/>
            <person name="Arai W."/>
            <person name="Tsubouchi T."/>
            <person name="Morono Y."/>
            <person name="Uchiyama I."/>
            <person name="Ito T."/>
            <person name="Fujiyama A."/>
            <person name="Inagaki F."/>
            <person name="Takami H."/>
        </authorList>
    </citation>
    <scope>NUCLEOTIDE SEQUENCE</scope>
    <source>
        <strain evidence="8">Expedition CK06-06</strain>
    </source>
</reference>
<dbReference type="InterPro" id="IPR001240">
    <property type="entry name" value="PRAI_dom"/>
</dbReference>
<evidence type="ECO:0000256" key="2">
    <source>
        <dbReference type="ARBA" id="ARBA00012572"/>
    </source>
</evidence>
<dbReference type="InterPro" id="IPR011060">
    <property type="entry name" value="RibuloseP-bd_barrel"/>
</dbReference>
<keyword evidence="5" id="KW-0057">Aromatic amino acid biosynthesis</keyword>
<proteinExistence type="predicted"/>
<dbReference type="UniPathway" id="UPA00035">
    <property type="reaction ID" value="UER00042"/>
</dbReference>
<name>X1G5B0_9ZZZZ</name>
<evidence type="ECO:0000256" key="3">
    <source>
        <dbReference type="ARBA" id="ARBA00022605"/>
    </source>
</evidence>
<dbReference type="SUPFAM" id="SSF51366">
    <property type="entry name" value="Ribulose-phoshate binding barrel"/>
    <property type="match status" value="1"/>
</dbReference>
<dbReference type="GO" id="GO:0000162">
    <property type="term" value="P:L-tryptophan biosynthetic process"/>
    <property type="evidence" value="ECO:0007669"/>
    <property type="project" value="UniProtKB-UniPathway"/>
</dbReference>
<comment type="caution">
    <text evidence="8">The sequence shown here is derived from an EMBL/GenBank/DDBJ whole genome shotgun (WGS) entry which is preliminary data.</text>
</comment>
<evidence type="ECO:0000313" key="8">
    <source>
        <dbReference type="EMBL" id="GAH28213.1"/>
    </source>
</evidence>
<accession>X1G5B0</accession>
<organism evidence="8">
    <name type="scientific">marine sediment metagenome</name>
    <dbReference type="NCBI Taxonomy" id="412755"/>
    <lineage>
        <taxon>unclassified sequences</taxon>
        <taxon>metagenomes</taxon>
        <taxon>ecological metagenomes</taxon>
    </lineage>
</organism>
<evidence type="ECO:0000256" key="6">
    <source>
        <dbReference type="ARBA" id="ARBA00023235"/>
    </source>
</evidence>
<dbReference type="Gene3D" id="3.20.20.70">
    <property type="entry name" value="Aldolase class I"/>
    <property type="match status" value="1"/>
</dbReference>
<keyword evidence="4" id="KW-0822">Tryptophan biosynthesis</keyword>